<proteinExistence type="predicted"/>
<dbReference type="FunCoup" id="A0A316YLH7">
    <property type="interactions" value="18"/>
</dbReference>
<protein>
    <submittedName>
        <fullName evidence="3">Initiator tRNA phosphoribosyl transferase</fullName>
    </submittedName>
</protein>
<dbReference type="GeneID" id="37046884"/>
<evidence type="ECO:0000259" key="2">
    <source>
        <dbReference type="Pfam" id="PF17184"/>
    </source>
</evidence>
<sequence length="504" mass="56782">MDGEGELEQRIDARKEVRKAERDPWNRLNSIVQDAEWVSSIASSLFPYLPTVANLRCGAWYLPSMERGCYFKSTDGHTHQWAFSLKRYNLPLLELILARGGCVVVDSTRRGKSLPDALSKTLPIWCAVLNRASSRRYGCPATAETCRLKTPKDVVSPSEHAQIEDRVEGWVEALLQSDLPIVKLDKPLRPLFVTPSRIDEEEKDVYPVVALSASVMVDDTPELVSLSPSQHCALQRRVQAQTQPRRTDDDDKLQRVELIDRQFIYVQGSGDDEEAWAQGLTPSLFWQRDNLEAILASGGPEQCQCILRDIEAKSKGLTAIRLDEEQGDTNVKGTPLFLGRRIQGHAFSKGEKDRFDVIFFMDDTPSVSDEEEEETNAEQIHRLGLQPGKRGLNGFRAVLEAWLPRIQRQLVDQRCKGILFCSTDADKHADLAASFAIAVLARCFDASRELIARGEREIGKDDVRRRMQWLVTDVPWSNPSRSHLLRVNQVLLSPGHRPSCNASS</sequence>
<reference evidence="3 4" key="1">
    <citation type="journal article" date="2018" name="Mol. Biol. Evol.">
        <title>Broad Genomic Sampling Reveals a Smut Pathogenic Ancestry of the Fungal Clade Ustilaginomycotina.</title>
        <authorList>
            <person name="Kijpornyongpan T."/>
            <person name="Mondo S.J."/>
            <person name="Barry K."/>
            <person name="Sandor L."/>
            <person name="Lee J."/>
            <person name="Lipzen A."/>
            <person name="Pangilinan J."/>
            <person name="LaButti K."/>
            <person name="Hainaut M."/>
            <person name="Henrissat B."/>
            <person name="Grigoriev I.V."/>
            <person name="Spatafora J.W."/>
            <person name="Aime M.C."/>
        </authorList>
    </citation>
    <scope>NUCLEOTIDE SEQUENCE [LARGE SCALE GENOMIC DNA]</scope>
    <source>
        <strain evidence="3 4">MCA 4198</strain>
    </source>
</reference>
<dbReference type="GO" id="GO:0043399">
    <property type="term" value="F:tRNA adenosine(64)-2'-O-ribosylphosphate transferase activity"/>
    <property type="evidence" value="ECO:0007669"/>
    <property type="project" value="InterPro"/>
</dbReference>
<organism evidence="3 4">
    <name type="scientific">Acaromyces ingoldii</name>
    <dbReference type="NCBI Taxonomy" id="215250"/>
    <lineage>
        <taxon>Eukaryota</taxon>
        <taxon>Fungi</taxon>
        <taxon>Dikarya</taxon>
        <taxon>Basidiomycota</taxon>
        <taxon>Ustilaginomycotina</taxon>
        <taxon>Exobasidiomycetes</taxon>
        <taxon>Exobasidiales</taxon>
        <taxon>Cryptobasidiaceae</taxon>
        <taxon>Acaromyces</taxon>
    </lineage>
</organism>
<name>A0A316YLH7_9BASI</name>
<dbReference type="OrthoDB" id="45256at2759"/>
<keyword evidence="4" id="KW-1185">Reference proteome</keyword>
<dbReference type="InterPro" id="IPR033449">
    <property type="entry name" value="Rit1_N"/>
</dbReference>
<evidence type="ECO:0000313" key="3">
    <source>
        <dbReference type="EMBL" id="PWN90042.1"/>
    </source>
</evidence>
<dbReference type="PANTHER" id="PTHR31811:SF0">
    <property type="entry name" value="TRNA A64-2'-O-RIBOSYLPHOSPHATE TRANSFERASE"/>
    <property type="match status" value="1"/>
</dbReference>
<accession>A0A316YLH7</accession>
<dbReference type="GO" id="GO:0005737">
    <property type="term" value="C:cytoplasm"/>
    <property type="evidence" value="ECO:0007669"/>
    <property type="project" value="TreeGrafter"/>
</dbReference>
<dbReference type="InParanoid" id="A0A316YLH7"/>
<dbReference type="PANTHER" id="PTHR31811">
    <property type="entry name" value="TRNA A64-2'-O-RIBOSYLPHOSPHATE TRANSFERASE"/>
    <property type="match status" value="1"/>
</dbReference>
<dbReference type="Proteomes" id="UP000245768">
    <property type="component" value="Unassembled WGS sequence"/>
</dbReference>
<dbReference type="Pfam" id="PF17184">
    <property type="entry name" value="Rit1_C"/>
    <property type="match status" value="1"/>
</dbReference>
<keyword evidence="3" id="KW-0808">Transferase</keyword>
<feature type="domain" description="Rit1 DUSP-like" evidence="1">
    <location>
        <begin position="380"/>
        <end position="491"/>
    </location>
</feature>
<dbReference type="Pfam" id="PF04179">
    <property type="entry name" value="Init_tRNA_PT"/>
    <property type="match status" value="1"/>
</dbReference>
<dbReference type="EMBL" id="KZ819636">
    <property type="protein sequence ID" value="PWN90042.1"/>
    <property type="molecule type" value="Genomic_DNA"/>
</dbReference>
<dbReference type="RefSeq" id="XP_025377240.1">
    <property type="nucleotide sequence ID" value="XM_025524968.1"/>
</dbReference>
<dbReference type="InterPro" id="IPR033421">
    <property type="entry name" value="Rit1_DUSP-like"/>
</dbReference>
<evidence type="ECO:0000259" key="1">
    <source>
        <dbReference type="Pfam" id="PF04179"/>
    </source>
</evidence>
<dbReference type="AlphaFoldDB" id="A0A316YLH7"/>
<dbReference type="GO" id="GO:0019988">
    <property type="term" value="P:charged-tRNA amino acid modification"/>
    <property type="evidence" value="ECO:0007669"/>
    <property type="project" value="InterPro"/>
</dbReference>
<feature type="domain" description="Rit1 N-terminal" evidence="2">
    <location>
        <begin position="18"/>
        <end position="294"/>
    </location>
</feature>
<dbReference type="InterPro" id="IPR007306">
    <property type="entry name" value="Rit1"/>
</dbReference>
<gene>
    <name evidence="3" type="ORF">FA10DRAFT_301326</name>
</gene>
<evidence type="ECO:0000313" key="4">
    <source>
        <dbReference type="Proteomes" id="UP000245768"/>
    </source>
</evidence>
<dbReference type="PIRSF" id="PIRSF007747">
    <property type="entry name" value="Ribosyl_Ptfrase"/>
    <property type="match status" value="1"/>
</dbReference>